<dbReference type="PANTHER" id="PTHR42923:SF46">
    <property type="entry name" value="AMINE OXIDASE"/>
    <property type="match status" value="1"/>
</dbReference>
<dbReference type="GeneID" id="95374129"/>
<dbReference type="OrthoDB" id="9814556at2"/>
<evidence type="ECO:0000259" key="1">
    <source>
        <dbReference type="Pfam" id="PF01593"/>
    </source>
</evidence>
<dbReference type="Gene3D" id="3.50.50.60">
    <property type="entry name" value="FAD/NAD(P)-binding domain"/>
    <property type="match status" value="1"/>
</dbReference>
<reference evidence="3 4" key="1">
    <citation type="submission" date="2018-01" db="EMBL/GenBank/DDBJ databases">
        <title>The whole genome sequencing and assembly of Paenibacillus chitinolyticus KCCM 41400 strain.</title>
        <authorList>
            <person name="Kim J.-Y."/>
            <person name="Park M.-K."/>
            <person name="Lee Y.-J."/>
            <person name="Yi H."/>
            <person name="Bahn Y.-S."/>
            <person name="Kim J.F."/>
            <person name="Lee D.-W."/>
        </authorList>
    </citation>
    <scope>NUCLEOTIDE SEQUENCE [LARGE SCALE GENOMIC DNA]</scope>
    <source>
        <strain evidence="3 4">KCCM 41400</strain>
    </source>
</reference>
<name>A0A410X4T2_9BACL</name>
<protein>
    <submittedName>
        <fullName evidence="3">FAD-dependent oxidoreductase</fullName>
    </submittedName>
</protein>
<dbReference type="GO" id="GO:0016491">
    <property type="term" value="F:oxidoreductase activity"/>
    <property type="evidence" value="ECO:0007669"/>
    <property type="project" value="InterPro"/>
</dbReference>
<dbReference type="InterPro" id="IPR050464">
    <property type="entry name" value="Zeta_carotene_desat/Oxidored"/>
</dbReference>
<gene>
    <name evidence="2" type="ORF">M5X16_24030</name>
    <name evidence="3" type="ORF">PC41400_04795</name>
</gene>
<evidence type="ECO:0000313" key="3">
    <source>
        <dbReference type="EMBL" id="QAV21632.1"/>
    </source>
</evidence>
<dbReference type="SUPFAM" id="SSF51905">
    <property type="entry name" value="FAD/NAD(P)-binding domain"/>
    <property type="match status" value="1"/>
</dbReference>
<dbReference type="EMBL" id="JAMDMJ010000035">
    <property type="protein sequence ID" value="MCY9598830.1"/>
    <property type="molecule type" value="Genomic_DNA"/>
</dbReference>
<sequence length="449" mass="48835">MNDSQFDTLIVGSGLAGLSCAFELAEQGQRVHIIEAAPFAGGRTSNWSDAGMEVESGFHKFIGFYEALPNLLRRARIKPNSMLTWEKTFEIRLPDGETAGEFGIAPLKSPIKTITGAFTNNDIISPADKASLMPFVAEGLKLLSENPMELDAYSVAEFARKHGVKDEALRHVLGPLTSGVLFLPPEDYSALVFFGLFAPGVPKFYKMQIGGFNGGMTDVMITPLLAALEKRGCRISLNTPAEGLSLEDDRVTGVSLQEGGTLRAANVVIATEISAAKRLLQPPFGGEAWYQPLGELPTMPDVTIQLELSEPLLPQDRVTFGPGTCIGSFSEQSRTTFPHVPGRVSMILSPPDEFIDMPDDLVFERVCADADKLGLDLRAKAKDYRVIRRPDHFYSVRPGSEKFRPEQRTPVPGLALAGDYTRQPMFATMEGAVLSGRKAAEAVLGRELS</sequence>
<dbReference type="InterPro" id="IPR036188">
    <property type="entry name" value="FAD/NAD-bd_sf"/>
</dbReference>
<evidence type="ECO:0000313" key="4">
    <source>
        <dbReference type="Proteomes" id="UP000288943"/>
    </source>
</evidence>
<feature type="domain" description="Amine oxidase" evidence="1">
    <location>
        <begin position="15"/>
        <end position="444"/>
    </location>
</feature>
<keyword evidence="5" id="KW-1185">Reference proteome</keyword>
<dbReference type="Proteomes" id="UP000288943">
    <property type="component" value="Chromosome"/>
</dbReference>
<dbReference type="AlphaFoldDB" id="A0A410X4T2"/>
<organism evidence="3 4">
    <name type="scientific">Paenibacillus chitinolyticus</name>
    <dbReference type="NCBI Taxonomy" id="79263"/>
    <lineage>
        <taxon>Bacteria</taxon>
        <taxon>Bacillati</taxon>
        <taxon>Bacillota</taxon>
        <taxon>Bacilli</taxon>
        <taxon>Bacillales</taxon>
        <taxon>Paenibacillaceae</taxon>
        <taxon>Paenibacillus</taxon>
    </lineage>
</organism>
<evidence type="ECO:0000313" key="5">
    <source>
        <dbReference type="Proteomes" id="UP001527202"/>
    </source>
</evidence>
<dbReference type="EMBL" id="CP026520">
    <property type="protein sequence ID" value="QAV21632.1"/>
    <property type="molecule type" value="Genomic_DNA"/>
</dbReference>
<reference evidence="2 5" key="2">
    <citation type="submission" date="2022-05" db="EMBL/GenBank/DDBJ databases">
        <title>Genome Sequencing of Bee-Associated Microbes.</title>
        <authorList>
            <person name="Dunlap C."/>
        </authorList>
    </citation>
    <scope>NUCLEOTIDE SEQUENCE [LARGE SCALE GENOMIC DNA]</scope>
    <source>
        <strain evidence="2 5">NRRL B-23120</strain>
    </source>
</reference>
<dbReference type="Pfam" id="PF01593">
    <property type="entry name" value="Amino_oxidase"/>
    <property type="match status" value="1"/>
</dbReference>
<dbReference type="InterPro" id="IPR002937">
    <property type="entry name" value="Amino_oxidase"/>
</dbReference>
<dbReference type="KEGG" id="pchi:PC41400_04795"/>
<proteinExistence type="predicted"/>
<dbReference type="PANTHER" id="PTHR42923">
    <property type="entry name" value="PROTOPORPHYRINOGEN OXIDASE"/>
    <property type="match status" value="1"/>
</dbReference>
<dbReference type="Proteomes" id="UP001527202">
    <property type="component" value="Unassembled WGS sequence"/>
</dbReference>
<dbReference type="RefSeq" id="WP_042234218.1">
    <property type="nucleotide sequence ID" value="NZ_CP026520.1"/>
</dbReference>
<accession>A0A410X4T2</accession>
<evidence type="ECO:0000313" key="2">
    <source>
        <dbReference type="EMBL" id="MCY9598830.1"/>
    </source>
</evidence>